<protein>
    <submittedName>
        <fullName evidence="3">Glycosyltransferase</fullName>
    </submittedName>
</protein>
<dbReference type="InterPro" id="IPR052182">
    <property type="entry name" value="Glycogen/Maltodextrin_Phosph"/>
</dbReference>
<name>A0A7C4NNX8_9CREN</name>
<dbReference type="EMBL" id="DTBD01000009">
    <property type="protein sequence ID" value="HGQ63910.1"/>
    <property type="molecule type" value="Genomic_DNA"/>
</dbReference>
<dbReference type="SUPFAM" id="SSF53756">
    <property type="entry name" value="UDP-Glycosyltransferase/glycogen phosphorylase"/>
    <property type="match status" value="1"/>
</dbReference>
<dbReference type="EMBL" id="DTCK01000041">
    <property type="protein sequence ID" value="HGQ36454.1"/>
    <property type="molecule type" value="Genomic_DNA"/>
</dbReference>
<dbReference type="GO" id="GO:0005975">
    <property type="term" value="P:carbohydrate metabolic process"/>
    <property type="evidence" value="ECO:0007669"/>
    <property type="project" value="InterPro"/>
</dbReference>
<dbReference type="PANTHER" id="PTHR42655">
    <property type="entry name" value="GLYCOGEN PHOSPHORYLASE"/>
    <property type="match status" value="1"/>
</dbReference>
<dbReference type="Pfam" id="PF00343">
    <property type="entry name" value="Phosphorylase"/>
    <property type="match status" value="1"/>
</dbReference>
<evidence type="ECO:0000313" key="2">
    <source>
        <dbReference type="EMBL" id="HGQ36454.1"/>
    </source>
</evidence>
<comment type="caution">
    <text evidence="3">The sequence shown here is derived from an EMBL/GenBank/DDBJ whole genome shotgun (WGS) entry which is preliminary data.</text>
</comment>
<dbReference type="InterPro" id="IPR000811">
    <property type="entry name" value="Glyco_trans_35"/>
</dbReference>
<sequence length="520" mass="60061">MNATNSNRYVISVTPDIALDIGYTYAGGLGVLEGDKFYAAGSLGLKYITLTLFYRHGYVDWSFDENGNLIPKPQEQPENFIKSLDLEDKFKVNLKGENVEVEALIYKYGSAKTVFFNVLSPQWLAKTIDRIYIENSDEERTYKYIFFSKATTEYIRRNMALSDIAYIDLQEAYTAILPLQLKLPGRYRLVIHTAGIWGHPSFPREILEKEFGYRFIEKEVLLTEIGLAASQQAFAVSAKHYDVLRKIFPHFNDKLVFVTNGINIERWLNPEIKNVFELHRLTIDRLETIKESLVYNLEKFLQNYKKDIVLDNKFVAVWVRRITEYKRPWMIIRLAKELKDLPIIFVVGGKAHPNDTLGIEYMKIFWKMHMEMPNVVFVHDYDVSKAKVLLSSGHLLLFTPFSGLEACGTSYMKAAINGVPSLAIRDGGVLEFIVDGVNGWLFGEDIRTPVDLNSKEAQEINEKEYTEFKSKVLKIYQIFKDEPEAFYDVALSAIRSFISRVSMIRVLREYYPDLIKLPLV</sequence>
<organism evidence="3">
    <name type="scientific">Ignisphaera aggregans</name>
    <dbReference type="NCBI Taxonomy" id="334771"/>
    <lineage>
        <taxon>Archaea</taxon>
        <taxon>Thermoproteota</taxon>
        <taxon>Thermoprotei</taxon>
        <taxon>Desulfurococcales</taxon>
        <taxon>Desulfurococcaceae</taxon>
        <taxon>Ignisphaera</taxon>
    </lineage>
</organism>
<dbReference type="Gene3D" id="3.40.50.2000">
    <property type="entry name" value="Glycogen Phosphorylase B"/>
    <property type="match status" value="1"/>
</dbReference>
<gene>
    <name evidence="3" type="ORF">ENU08_01530</name>
    <name evidence="2" type="ORF">ENU41_07260</name>
</gene>
<accession>A0A7C4NNX8</accession>
<dbReference type="GO" id="GO:0008184">
    <property type="term" value="F:glycogen phosphorylase activity"/>
    <property type="evidence" value="ECO:0007669"/>
    <property type="project" value="InterPro"/>
</dbReference>
<comment type="similarity">
    <text evidence="1">Belongs to the glycogen phosphorylase family.</text>
</comment>
<dbReference type="PANTHER" id="PTHR42655:SF1">
    <property type="entry name" value="GLYCOGEN PHOSPHORYLASE"/>
    <property type="match status" value="1"/>
</dbReference>
<evidence type="ECO:0000313" key="3">
    <source>
        <dbReference type="EMBL" id="HGQ63910.1"/>
    </source>
</evidence>
<evidence type="ECO:0000256" key="1">
    <source>
        <dbReference type="ARBA" id="ARBA00006047"/>
    </source>
</evidence>
<dbReference type="AlphaFoldDB" id="A0A7C4NNX8"/>
<keyword evidence="3" id="KW-0808">Transferase</keyword>
<reference evidence="3" key="1">
    <citation type="journal article" date="2020" name="mSystems">
        <title>Genome- and Community-Level Interaction Insights into Carbon Utilization and Element Cycling Functions of Hydrothermarchaeota in Hydrothermal Sediment.</title>
        <authorList>
            <person name="Zhou Z."/>
            <person name="Liu Y."/>
            <person name="Xu W."/>
            <person name="Pan J."/>
            <person name="Luo Z.H."/>
            <person name="Li M."/>
        </authorList>
    </citation>
    <scope>NUCLEOTIDE SEQUENCE [LARGE SCALE GENOMIC DNA]</scope>
    <source>
        <strain evidence="3">SpSt-637</strain>
        <strain evidence="2">SpSt-667</strain>
    </source>
</reference>
<proteinExistence type="inferred from homology"/>